<gene>
    <name evidence="2" type="ORF">FVE85_4760</name>
</gene>
<protein>
    <submittedName>
        <fullName evidence="2">Uncharacterized protein</fullName>
    </submittedName>
</protein>
<name>A0A5J4YS38_PORPP</name>
<evidence type="ECO:0000313" key="2">
    <source>
        <dbReference type="EMBL" id="KAA8493623.1"/>
    </source>
</evidence>
<comment type="caution">
    <text evidence="2">The sequence shown here is derived from an EMBL/GenBank/DDBJ whole genome shotgun (WGS) entry which is preliminary data.</text>
</comment>
<dbReference type="Proteomes" id="UP000324585">
    <property type="component" value="Unassembled WGS sequence"/>
</dbReference>
<reference evidence="3" key="1">
    <citation type="journal article" date="2019" name="Nat. Commun.">
        <title>Expansion of phycobilisome linker gene families in mesophilic red algae.</title>
        <authorList>
            <person name="Lee J."/>
            <person name="Kim D."/>
            <person name="Bhattacharya D."/>
            <person name="Yoon H.S."/>
        </authorList>
    </citation>
    <scope>NUCLEOTIDE SEQUENCE [LARGE SCALE GENOMIC DNA]</scope>
    <source>
        <strain evidence="3">CCMP 1328</strain>
    </source>
</reference>
<keyword evidence="1" id="KW-0732">Signal</keyword>
<evidence type="ECO:0000256" key="1">
    <source>
        <dbReference type="SAM" id="SignalP"/>
    </source>
</evidence>
<dbReference type="EMBL" id="VRMN01000006">
    <property type="protein sequence ID" value="KAA8493623.1"/>
    <property type="molecule type" value="Genomic_DNA"/>
</dbReference>
<accession>A0A5J4YS38</accession>
<proteinExistence type="predicted"/>
<sequence>MAVVAETAGGAIIIFVVCALLASNVSAESSANCFELVVKSTEGLGAQIMRSRNVLLMKQLHNHTVCLNVGRSPHGYEPAKKLKLNCRCPRAKWRYLTIEEQALIERYVEARCDGADATYPTFLESGRSYVAKSHFYYGDRLLCLRKTIRKLLDLNRARCDNKQIVAVYHYRRGDIKAGHFYERHKTMHPHEARQVLDLIRAQIPIQLTVISQISEIAAAKLRRLLEYDKLVRTNDINVALMTTECADILLTGGSGFSAIMSATSYAKLHVISVNSSHKFENPDWRISVRSDTLRKLDMKALFRSRLPAAG</sequence>
<dbReference type="AlphaFoldDB" id="A0A5J4YS38"/>
<organism evidence="2 3">
    <name type="scientific">Porphyridium purpureum</name>
    <name type="common">Red alga</name>
    <name type="synonym">Porphyridium cruentum</name>
    <dbReference type="NCBI Taxonomy" id="35688"/>
    <lineage>
        <taxon>Eukaryota</taxon>
        <taxon>Rhodophyta</taxon>
        <taxon>Bangiophyceae</taxon>
        <taxon>Porphyridiales</taxon>
        <taxon>Porphyridiaceae</taxon>
        <taxon>Porphyridium</taxon>
    </lineage>
</organism>
<keyword evidence="3" id="KW-1185">Reference proteome</keyword>
<feature type="chain" id="PRO_5023811504" evidence="1">
    <location>
        <begin position="28"/>
        <end position="310"/>
    </location>
</feature>
<feature type="signal peptide" evidence="1">
    <location>
        <begin position="1"/>
        <end position="27"/>
    </location>
</feature>
<evidence type="ECO:0000313" key="3">
    <source>
        <dbReference type="Proteomes" id="UP000324585"/>
    </source>
</evidence>